<evidence type="ECO:0000313" key="6">
    <source>
        <dbReference type="Proteomes" id="UP000076830"/>
    </source>
</evidence>
<dbReference type="Gene3D" id="1.10.10.60">
    <property type="entry name" value="Homeodomain-like"/>
    <property type="match status" value="2"/>
</dbReference>
<dbReference type="PROSITE" id="PS01124">
    <property type="entry name" value="HTH_ARAC_FAMILY_2"/>
    <property type="match status" value="1"/>
</dbReference>
<dbReference type="Proteomes" id="UP000076830">
    <property type="component" value="Chromosome"/>
</dbReference>
<dbReference type="PANTHER" id="PTHR46796">
    <property type="entry name" value="HTH-TYPE TRANSCRIPTIONAL ACTIVATOR RHAS-RELATED"/>
    <property type="match status" value="1"/>
</dbReference>
<dbReference type="EMBL" id="CP015249">
    <property type="protein sequence ID" value="ANB18811.1"/>
    <property type="molecule type" value="Genomic_DNA"/>
</dbReference>
<keyword evidence="6" id="KW-1185">Reference proteome</keyword>
<dbReference type="PRINTS" id="PR00032">
    <property type="entry name" value="HTHARAC"/>
</dbReference>
<proteinExistence type="predicted"/>
<dbReference type="SMART" id="SM00342">
    <property type="entry name" value="HTH_ARAC"/>
    <property type="match status" value="1"/>
</dbReference>
<feature type="domain" description="HTH araC/xylS-type" evidence="4">
    <location>
        <begin position="191"/>
        <end position="289"/>
    </location>
</feature>
<dbReference type="OrthoDB" id="9802228at2"/>
<dbReference type="InterPro" id="IPR050204">
    <property type="entry name" value="AraC_XylS_family_regulators"/>
</dbReference>
<organism evidence="5 6">
    <name type="scientific">Dokdonella koreensis DS-123</name>
    <dbReference type="NCBI Taxonomy" id="1300342"/>
    <lineage>
        <taxon>Bacteria</taxon>
        <taxon>Pseudomonadati</taxon>
        <taxon>Pseudomonadota</taxon>
        <taxon>Gammaproteobacteria</taxon>
        <taxon>Lysobacterales</taxon>
        <taxon>Rhodanobacteraceae</taxon>
        <taxon>Dokdonella</taxon>
    </lineage>
</organism>
<evidence type="ECO:0000256" key="1">
    <source>
        <dbReference type="ARBA" id="ARBA00023015"/>
    </source>
</evidence>
<dbReference type="KEGG" id="dko:I596_2817"/>
<dbReference type="GO" id="GO:0043565">
    <property type="term" value="F:sequence-specific DNA binding"/>
    <property type="evidence" value="ECO:0007669"/>
    <property type="project" value="InterPro"/>
</dbReference>
<dbReference type="SUPFAM" id="SSF46689">
    <property type="entry name" value="Homeodomain-like"/>
    <property type="match status" value="2"/>
</dbReference>
<dbReference type="STRING" id="1300342.I596_2817"/>
<keyword evidence="3" id="KW-0804">Transcription</keyword>
<evidence type="ECO:0000256" key="3">
    <source>
        <dbReference type="ARBA" id="ARBA00023163"/>
    </source>
</evidence>
<dbReference type="PANTHER" id="PTHR46796:SF6">
    <property type="entry name" value="ARAC SUBFAMILY"/>
    <property type="match status" value="1"/>
</dbReference>
<reference evidence="5 6" key="1">
    <citation type="submission" date="2016-04" db="EMBL/GenBank/DDBJ databases">
        <title>Complete genome sequence of Dokdonella koreensis DS-123T.</title>
        <authorList>
            <person name="Kim J.F."/>
            <person name="Lee H."/>
            <person name="Kwak M.-J."/>
        </authorList>
    </citation>
    <scope>NUCLEOTIDE SEQUENCE [LARGE SCALE GENOMIC DNA]</scope>
    <source>
        <strain evidence="5 6">DS-123</strain>
    </source>
</reference>
<accession>A0A160DX39</accession>
<name>A0A160DX39_9GAMM</name>
<dbReference type="AlphaFoldDB" id="A0A160DX39"/>
<keyword evidence="2" id="KW-0238">DNA-binding</keyword>
<protein>
    <submittedName>
        <fullName evidence="5">Transcriptional regulator, AraC family</fullName>
    </submittedName>
</protein>
<evidence type="ECO:0000313" key="5">
    <source>
        <dbReference type="EMBL" id="ANB18811.1"/>
    </source>
</evidence>
<dbReference type="InterPro" id="IPR009057">
    <property type="entry name" value="Homeodomain-like_sf"/>
</dbReference>
<dbReference type="GO" id="GO:0003700">
    <property type="term" value="F:DNA-binding transcription factor activity"/>
    <property type="evidence" value="ECO:0007669"/>
    <property type="project" value="InterPro"/>
</dbReference>
<sequence length="294" mass="33053">MVPILHGPRFDQLFQANIVLSARARRYTVTGFPGPLSIKAVVRGEAVWRVAGVPYRVDRTACLVVDHHEPYDLVIDASEPVETFVIFFADDLARDVANARLRPIESLLDDPAPRARAVLSIARRLWTEDTPLLAVVNRLRRTAADDLIVLDVQLRGMVDHCADLLVRVRSERDRIAAAKPATRAELHRRVLRGRAAIDEMIACPFDLEQAAAAAFLSPHHFHRTFSAAFGEAPHAYVERRRLARARRLLEETDAPITEICGAVGYESAPSFTTMFRRRVGMPPAAYRRKLRKAR</sequence>
<dbReference type="RefSeq" id="WP_067648802.1">
    <property type="nucleotide sequence ID" value="NZ_CP015249.1"/>
</dbReference>
<dbReference type="InterPro" id="IPR020449">
    <property type="entry name" value="Tscrpt_reg_AraC-type_HTH"/>
</dbReference>
<keyword evidence="1" id="KW-0805">Transcription regulation</keyword>
<dbReference type="InterPro" id="IPR018060">
    <property type="entry name" value="HTH_AraC"/>
</dbReference>
<evidence type="ECO:0000256" key="2">
    <source>
        <dbReference type="ARBA" id="ARBA00023125"/>
    </source>
</evidence>
<gene>
    <name evidence="5" type="ORF">I596_2817</name>
</gene>
<dbReference type="Pfam" id="PF12833">
    <property type="entry name" value="HTH_18"/>
    <property type="match status" value="1"/>
</dbReference>
<evidence type="ECO:0000259" key="4">
    <source>
        <dbReference type="PROSITE" id="PS01124"/>
    </source>
</evidence>